<dbReference type="Proteomes" id="UP000005324">
    <property type="component" value="Unassembled WGS sequence"/>
</dbReference>
<dbReference type="EMBL" id="ADVL01000277">
    <property type="protein sequence ID" value="EFH12108.1"/>
    <property type="molecule type" value="Genomic_DNA"/>
</dbReference>
<evidence type="ECO:0000259" key="1">
    <source>
        <dbReference type="Pfam" id="PF06568"/>
    </source>
</evidence>
<feature type="domain" description="YjiS-like" evidence="1">
    <location>
        <begin position="23"/>
        <end position="58"/>
    </location>
</feature>
<dbReference type="Pfam" id="PF06568">
    <property type="entry name" value="YjiS-like"/>
    <property type="match status" value="1"/>
</dbReference>
<dbReference type="RefSeq" id="WP_007004892.1">
    <property type="nucleotide sequence ID" value="NZ_GG770780.1"/>
</dbReference>
<evidence type="ECO:0000313" key="3">
    <source>
        <dbReference type="Proteomes" id="UP000005324"/>
    </source>
</evidence>
<sequence length="68" mass="7770">MLIGAISPRDRINLRRPAWLGLLVARLRLWRRNAATRAALAELPPGRLRDLGLTEADAAREARRPFWD</sequence>
<organism evidence="2 3">
    <name type="scientific">Pseudoroseomonas cervicalis ATCC 49957</name>
    <dbReference type="NCBI Taxonomy" id="525371"/>
    <lineage>
        <taxon>Bacteria</taxon>
        <taxon>Pseudomonadati</taxon>
        <taxon>Pseudomonadota</taxon>
        <taxon>Alphaproteobacteria</taxon>
        <taxon>Acetobacterales</taxon>
        <taxon>Roseomonadaceae</taxon>
        <taxon>Roseomonas</taxon>
    </lineage>
</organism>
<comment type="caution">
    <text evidence="2">The sequence shown here is derived from an EMBL/GenBank/DDBJ whole genome shotgun (WGS) entry which is preliminary data.</text>
</comment>
<keyword evidence="3" id="KW-1185">Reference proteome</keyword>
<reference evidence="2 3" key="1">
    <citation type="submission" date="2010-04" db="EMBL/GenBank/DDBJ databases">
        <authorList>
            <person name="Qin X."/>
            <person name="Bachman B."/>
            <person name="Battles P."/>
            <person name="Bell A."/>
            <person name="Bess C."/>
            <person name="Bickham C."/>
            <person name="Chaboub L."/>
            <person name="Chen D."/>
            <person name="Coyle M."/>
            <person name="Deiros D.R."/>
            <person name="Dinh H."/>
            <person name="Forbes L."/>
            <person name="Fowler G."/>
            <person name="Francisco L."/>
            <person name="Fu Q."/>
            <person name="Gubbala S."/>
            <person name="Hale W."/>
            <person name="Han Y."/>
            <person name="Hemphill L."/>
            <person name="Highlander S.K."/>
            <person name="Hirani K."/>
            <person name="Hogues M."/>
            <person name="Jackson L."/>
            <person name="Jakkamsetti A."/>
            <person name="Javaid M."/>
            <person name="Jiang H."/>
            <person name="Korchina V."/>
            <person name="Kovar C."/>
            <person name="Lara F."/>
            <person name="Lee S."/>
            <person name="Mata R."/>
            <person name="Mathew T."/>
            <person name="Moen C."/>
            <person name="Morales K."/>
            <person name="Munidasa M."/>
            <person name="Nazareth L."/>
            <person name="Ngo R."/>
            <person name="Nguyen L."/>
            <person name="Okwuonu G."/>
            <person name="Ongeri F."/>
            <person name="Patil S."/>
            <person name="Petrosino J."/>
            <person name="Pham C."/>
            <person name="Pham P."/>
            <person name="Pu L.-L."/>
            <person name="Puazo M."/>
            <person name="Raj R."/>
            <person name="Reid J."/>
            <person name="Rouhana J."/>
            <person name="Saada N."/>
            <person name="Shang Y."/>
            <person name="Simmons D."/>
            <person name="Thornton R."/>
            <person name="Warren J."/>
            <person name="Weissenberger G."/>
            <person name="Zhang J."/>
            <person name="Zhang L."/>
            <person name="Zhou C."/>
            <person name="Zhu D."/>
            <person name="Muzny D."/>
            <person name="Worley K."/>
            <person name="Gibbs R."/>
        </authorList>
    </citation>
    <scope>NUCLEOTIDE SEQUENCE [LARGE SCALE GENOMIC DNA]</scope>
    <source>
        <strain evidence="2 3">ATCC 49957</strain>
    </source>
</reference>
<dbReference type="HOGENOM" id="CLU_184490_5_3_5"/>
<proteinExistence type="predicted"/>
<protein>
    <recommendedName>
        <fullName evidence="1">YjiS-like domain-containing protein</fullName>
    </recommendedName>
</protein>
<gene>
    <name evidence="2" type="ORF">HMPREF0731_1668</name>
</gene>
<dbReference type="InterPro" id="IPR009506">
    <property type="entry name" value="YjiS-like"/>
</dbReference>
<accession>D5RKQ8</accession>
<name>D5RKQ8_9PROT</name>
<evidence type="ECO:0000313" key="2">
    <source>
        <dbReference type="EMBL" id="EFH12108.1"/>
    </source>
</evidence>
<dbReference type="OrthoDB" id="8005167at2"/>
<dbReference type="AlphaFoldDB" id="D5RKQ8"/>